<name>A0ABP0H3C5_CLALP</name>
<organism evidence="5 6">
    <name type="scientific">Clavelina lepadiformis</name>
    <name type="common">Light-bulb sea squirt</name>
    <name type="synonym">Ascidia lepadiformis</name>
    <dbReference type="NCBI Taxonomy" id="159417"/>
    <lineage>
        <taxon>Eukaryota</taxon>
        <taxon>Metazoa</taxon>
        <taxon>Chordata</taxon>
        <taxon>Tunicata</taxon>
        <taxon>Ascidiacea</taxon>
        <taxon>Aplousobranchia</taxon>
        <taxon>Clavelinidae</taxon>
        <taxon>Clavelina</taxon>
    </lineage>
</organism>
<evidence type="ECO:0000313" key="5">
    <source>
        <dbReference type="EMBL" id="CAK8697923.1"/>
    </source>
</evidence>
<gene>
    <name evidence="5" type="ORF">CVLEPA_LOCUS31406</name>
</gene>
<evidence type="ECO:0000256" key="4">
    <source>
        <dbReference type="SAM" id="MobiDB-lite"/>
    </source>
</evidence>
<dbReference type="EMBL" id="CAWYQH010000174">
    <property type="protein sequence ID" value="CAK8697923.1"/>
    <property type="molecule type" value="Genomic_DNA"/>
</dbReference>
<sequence>MANVNKQVKLELQKELDEFQKAQKDIQKCVETRQKLEAQLTENKVVKEELEILEEGANIYKLTGPVLVKQDLSEAKSTVSKRIEYISAEVKRQETSIADLEKEQEKHREKLGKLQSQMSPPAVKA</sequence>
<dbReference type="InterPro" id="IPR002777">
    <property type="entry name" value="PFD_beta-like"/>
</dbReference>
<proteinExistence type="inferred from homology"/>
<accession>A0ABP0H3C5</accession>
<comment type="similarity">
    <text evidence="1">Belongs to the prefoldin subunit beta family.</text>
</comment>
<dbReference type="Gene3D" id="1.10.287.370">
    <property type="match status" value="1"/>
</dbReference>
<dbReference type="Proteomes" id="UP001642483">
    <property type="component" value="Unassembled WGS sequence"/>
</dbReference>
<evidence type="ECO:0008006" key="7">
    <source>
        <dbReference type="Google" id="ProtNLM"/>
    </source>
</evidence>
<feature type="compositionally biased region" description="Basic and acidic residues" evidence="4">
    <location>
        <begin position="102"/>
        <end position="112"/>
    </location>
</feature>
<keyword evidence="3" id="KW-0175">Coiled coil</keyword>
<feature type="coiled-coil region" evidence="3">
    <location>
        <begin position="5"/>
        <end position="56"/>
    </location>
</feature>
<dbReference type="InterPro" id="IPR009053">
    <property type="entry name" value="Prefoldin"/>
</dbReference>
<evidence type="ECO:0000256" key="2">
    <source>
        <dbReference type="ARBA" id="ARBA00023186"/>
    </source>
</evidence>
<dbReference type="CDD" id="cd23161">
    <property type="entry name" value="Prefoldin_6"/>
    <property type="match status" value="1"/>
</dbReference>
<reference evidence="5 6" key="1">
    <citation type="submission" date="2024-02" db="EMBL/GenBank/DDBJ databases">
        <authorList>
            <person name="Daric V."/>
            <person name="Darras S."/>
        </authorList>
    </citation>
    <scope>NUCLEOTIDE SEQUENCE [LARGE SCALE GENOMIC DNA]</scope>
</reference>
<evidence type="ECO:0000256" key="1">
    <source>
        <dbReference type="ARBA" id="ARBA00008045"/>
    </source>
</evidence>
<keyword evidence="6" id="KW-1185">Reference proteome</keyword>
<evidence type="ECO:0000313" key="6">
    <source>
        <dbReference type="Proteomes" id="UP001642483"/>
    </source>
</evidence>
<dbReference type="PANTHER" id="PTHR21431:SF0">
    <property type="entry name" value="PREFOLDIN SUBUNIT 6"/>
    <property type="match status" value="1"/>
</dbReference>
<comment type="caution">
    <text evidence="5">The sequence shown here is derived from an EMBL/GenBank/DDBJ whole genome shotgun (WGS) entry which is preliminary data.</text>
</comment>
<dbReference type="SUPFAM" id="SSF46579">
    <property type="entry name" value="Prefoldin"/>
    <property type="match status" value="1"/>
</dbReference>
<feature type="region of interest" description="Disordered" evidence="4">
    <location>
        <begin position="102"/>
        <end position="125"/>
    </location>
</feature>
<dbReference type="Pfam" id="PF01920">
    <property type="entry name" value="Prefoldin_2"/>
    <property type="match status" value="1"/>
</dbReference>
<protein>
    <recommendedName>
        <fullName evidence="7">Prefoldin subunit 6</fullName>
    </recommendedName>
</protein>
<keyword evidence="2" id="KW-0143">Chaperone</keyword>
<dbReference type="PANTHER" id="PTHR21431">
    <property type="entry name" value="PREFOLDIN SUBUNIT 6"/>
    <property type="match status" value="1"/>
</dbReference>
<evidence type="ECO:0000256" key="3">
    <source>
        <dbReference type="SAM" id="Coils"/>
    </source>
</evidence>